<evidence type="ECO:0000256" key="1">
    <source>
        <dbReference type="SAM" id="Phobius"/>
    </source>
</evidence>
<feature type="transmembrane region" description="Helical" evidence="1">
    <location>
        <begin position="12"/>
        <end position="32"/>
    </location>
</feature>
<sequence>MRVLLRLLSPFLGLAVAGAGALLIAEIAWHWAGRGHLLPRTLTDLAWTDDRVRVAALISAIAGLLLLILAMTARRRFLRLHDPADGVVVTTSSTALARVVGHRVRKEEGVTGASVTASKRKVHVRATSRLHDEATLRPHLLQVVGETVKGLPIARRPKVSVVVHSPKDRPKHRPEVRR</sequence>
<dbReference type="Pfam" id="PF19803">
    <property type="entry name" value="DUF6286"/>
    <property type="match status" value="1"/>
</dbReference>
<feature type="transmembrane region" description="Helical" evidence="1">
    <location>
        <begin position="52"/>
        <end position="71"/>
    </location>
</feature>
<keyword evidence="4" id="KW-1185">Reference proteome</keyword>
<gene>
    <name evidence="3" type="ORF">FHS29_004960</name>
</gene>
<accession>A0A841CIM5</accession>
<name>A0A841CIM5_9PSEU</name>
<keyword evidence="1" id="KW-1133">Transmembrane helix</keyword>
<organism evidence="3 4">
    <name type="scientific">Saccharothrix tamanrassetensis</name>
    <dbReference type="NCBI Taxonomy" id="1051531"/>
    <lineage>
        <taxon>Bacteria</taxon>
        <taxon>Bacillati</taxon>
        <taxon>Actinomycetota</taxon>
        <taxon>Actinomycetes</taxon>
        <taxon>Pseudonocardiales</taxon>
        <taxon>Pseudonocardiaceae</taxon>
        <taxon>Saccharothrix</taxon>
    </lineage>
</organism>
<evidence type="ECO:0000259" key="2">
    <source>
        <dbReference type="Pfam" id="PF19803"/>
    </source>
</evidence>
<dbReference type="InterPro" id="IPR046253">
    <property type="entry name" value="DUF6286"/>
</dbReference>
<dbReference type="Proteomes" id="UP000547510">
    <property type="component" value="Unassembled WGS sequence"/>
</dbReference>
<dbReference type="RefSeq" id="WP_184694274.1">
    <property type="nucleotide sequence ID" value="NZ_JACHJN010000008.1"/>
</dbReference>
<reference evidence="3 4" key="1">
    <citation type="submission" date="2020-08" db="EMBL/GenBank/DDBJ databases">
        <title>Genomic Encyclopedia of Type Strains, Phase III (KMG-III): the genomes of soil and plant-associated and newly described type strains.</title>
        <authorList>
            <person name="Whitman W."/>
        </authorList>
    </citation>
    <scope>NUCLEOTIDE SEQUENCE [LARGE SCALE GENOMIC DNA]</scope>
    <source>
        <strain evidence="3 4">CECT 8640</strain>
    </source>
</reference>
<dbReference type="EMBL" id="JACHJN010000008">
    <property type="protein sequence ID" value="MBB5958352.1"/>
    <property type="molecule type" value="Genomic_DNA"/>
</dbReference>
<evidence type="ECO:0000313" key="3">
    <source>
        <dbReference type="EMBL" id="MBB5958352.1"/>
    </source>
</evidence>
<proteinExistence type="predicted"/>
<evidence type="ECO:0000313" key="4">
    <source>
        <dbReference type="Proteomes" id="UP000547510"/>
    </source>
</evidence>
<dbReference type="AlphaFoldDB" id="A0A841CIM5"/>
<keyword evidence="1" id="KW-0472">Membrane</keyword>
<feature type="domain" description="DUF6286" evidence="2">
    <location>
        <begin position="62"/>
        <end position="163"/>
    </location>
</feature>
<protein>
    <recommendedName>
        <fullName evidence="2">DUF6286 domain-containing protein</fullName>
    </recommendedName>
</protein>
<comment type="caution">
    <text evidence="3">The sequence shown here is derived from an EMBL/GenBank/DDBJ whole genome shotgun (WGS) entry which is preliminary data.</text>
</comment>
<keyword evidence="1" id="KW-0812">Transmembrane</keyword>